<dbReference type="CDD" id="cd00796">
    <property type="entry name" value="INT_Rci_Hp1_C"/>
    <property type="match status" value="1"/>
</dbReference>
<dbReference type="PROSITE" id="PS51900">
    <property type="entry name" value="CB"/>
    <property type="match status" value="1"/>
</dbReference>
<accession>A0A1L0AK92</accession>
<evidence type="ECO:0000256" key="2">
    <source>
        <dbReference type="ARBA" id="ARBA00023125"/>
    </source>
</evidence>
<protein>
    <submittedName>
        <fullName evidence="7">Integrase</fullName>
    </submittedName>
</protein>
<feature type="domain" description="Core-binding (CB)" evidence="6">
    <location>
        <begin position="62"/>
        <end position="146"/>
    </location>
</feature>
<dbReference type="GO" id="GO:0006310">
    <property type="term" value="P:DNA recombination"/>
    <property type="evidence" value="ECO:0007669"/>
    <property type="project" value="UniProtKB-KW"/>
</dbReference>
<gene>
    <name evidence="7" type="ORF">NVI5450_4411</name>
</gene>
<dbReference type="InterPro" id="IPR002104">
    <property type="entry name" value="Integrase_catalytic"/>
</dbReference>
<dbReference type="PANTHER" id="PTHR30349:SF93">
    <property type="entry name" value="FELS-2 PROPHAGE PROTEIN"/>
    <property type="match status" value="1"/>
</dbReference>
<dbReference type="Gene3D" id="1.10.150.130">
    <property type="match status" value="1"/>
</dbReference>
<dbReference type="InterPro" id="IPR011010">
    <property type="entry name" value="DNA_brk_join_enz"/>
</dbReference>
<dbReference type="Proteomes" id="UP000183794">
    <property type="component" value="Unassembled WGS sequence"/>
</dbReference>
<evidence type="ECO:0000256" key="3">
    <source>
        <dbReference type="ARBA" id="ARBA00023172"/>
    </source>
</evidence>
<dbReference type="Pfam" id="PF00589">
    <property type="entry name" value="Phage_integrase"/>
    <property type="match status" value="1"/>
</dbReference>
<dbReference type="PANTHER" id="PTHR30349">
    <property type="entry name" value="PHAGE INTEGRASE-RELATED"/>
    <property type="match status" value="1"/>
</dbReference>
<proteinExistence type="predicted"/>
<evidence type="ECO:0000259" key="5">
    <source>
        <dbReference type="PROSITE" id="PS51898"/>
    </source>
</evidence>
<sequence length="337" mass="38585">MAVRNLKDGNKKPWLCECYPTGRSGRRIRKRFATKGEALAFENHTMNEADKKPWLGNKVDNRTLFELITTWYLLHGKNLKSGKQARRRLEIICENLNNPKASRLTSNDIAYYRAGRLSKKGTAEEIAKSTQNYDIRILRSMFNELTRLNEWKHANPVESIKPLKIAERELNFLNKQQIADLLESVALKPNGVDIKNVILICLMTGARIREAINLKGSQLSTYKITFTETKGQKNRTVPISQSFYNKIYTGENGKLFSCSYEMIHNRIKTSITDLPKGQATHVLRHTFSTHFMMNGGNILVLQQILGHSDIKQTMTYAHFSPSHLNDAVLFNPMNNMP</sequence>
<dbReference type="InterPro" id="IPR057084">
    <property type="entry name" value="Int_N"/>
</dbReference>
<organism evidence="7 8">
    <name type="scientific">Moritella viscosa</name>
    <dbReference type="NCBI Taxonomy" id="80854"/>
    <lineage>
        <taxon>Bacteria</taxon>
        <taxon>Pseudomonadati</taxon>
        <taxon>Pseudomonadota</taxon>
        <taxon>Gammaproteobacteria</taxon>
        <taxon>Alteromonadales</taxon>
        <taxon>Moritellaceae</taxon>
        <taxon>Moritella</taxon>
    </lineage>
</organism>
<dbReference type="InterPro" id="IPR050090">
    <property type="entry name" value="Tyrosine_recombinase_XerCD"/>
</dbReference>
<name>A0A1L0AK92_9GAMM</name>
<dbReference type="SUPFAM" id="SSF56349">
    <property type="entry name" value="DNA breaking-rejoining enzymes"/>
    <property type="match status" value="1"/>
</dbReference>
<keyword evidence="1" id="KW-0229">DNA integration</keyword>
<dbReference type="Gene3D" id="1.10.443.10">
    <property type="entry name" value="Intergrase catalytic core"/>
    <property type="match status" value="1"/>
</dbReference>
<evidence type="ECO:0000313" key="7">
    <source>
        <dbReference type="EMBL" id="SGZ16859.1"/>
    </source>
</evidence>
<dbReference type="OrthoDB" id="9795573at2"/>
<dbReference type="InterPro" id="IPR010998">
    <property type="entry name" value="Integrase_recombinase_N"/>
</dbReference>
<dbReference type="EMBL" id="FPLD01000131">
    <property type="protein sequence ID" value="SGZ16859.1"/>
    <property type="molecule type" value="Genomic_DNA"/>
</dbReference>
<dbReference type="AlphaFoldDB" id="A0A1L0AK92"/>
<keyword evidence="2 4" id="KW-0238">DNA-binding</keyword>
<evidence type="ECO:0000313" key="8">
    <source>
        <dbReference type="Proteomes" id="UP000183794"/>
    </source>
</evidence>
<dbReference type="RefSeq" id="WP_075518506.1">
    <property type="nucleotide sequence ID" value="NZ_FPLD01000131.1"/>
</dbReference>
<evidence type="ECO:0000259" key="6">
    <source>
        <dbReference type="PROSITE" id="PS51900"/>
    </source>
</evidence>
<dbReference type="GO" id="GO:0003677">
    <property type="term" value="F:DNA binding"/>
    <property type="evidence" value="ECO:0007669"/>
    <property type="project" value="UniProtKB-UniRule"/>
</dbReference>
<keyword evidence="3" id="KW-0233">DNA recombination</keyword>
<evidence type="ECO:0000256" key="1">
    <source>
        <dbReference type="ARBA" id="ARBA00022908"/>
    </source>
</evidence>
<feature type="domain" description="Tyr recombinase" evidence="5">
    <location>
        <begin position="168"/>
        <end position="329"/>
    </location>
</feature>
<dbReference type="GO" id="GO:0015074">
    <property type="term" value="P:DNA integration"/>
    <property type="evidence" value="ECO:0007669"/>
    <property type="project" value="UniProtKB-KW"/>
</dbReference>
<dbReference type="Pfam" id="PF24624">
    <property type="entry name" value="Int_N"/>
    <property type="match status" value="1"/>
</dbReference>
<dbReference type="InterPro" id="IPR044068">
    <property type="entry name" value="CB"/>
</dbReference>
<evidence type="ECO:0000256" key="4">
    <source>
        <dbReference type="PROSITE-ProRule" id="PRU01248"/>
    </source>
</evidence>
<dbReference type="InterPro" id="IPR013762">
    <property type="entry name" value="Integrase-like_cat_sf"/>
</dbReference>
<reference evidence="7 8" key="1">
    <citation type="submission" date="2016-11" db="EMBL/GenBank/DDBJ databases">
        <authorList>
            <person name="Jaros S."/>
            <person name="Januszkiewicz K."/>
            <person name="Wedrychowicz H."/>
        </authorList>
    </citation>
    <scope>NUCLEOTIDE SEQUENCE [LARGE SCALE GENOMIC DNA]</scope>
    <source>
        <strain evidence="7">NVI 5450</strain>
    </source>
</reference>
<dbReference type="PROSITE" id="PS51898">
    <property type="entry name" value="TYR_RECOMBINASE"/>
    <property type="match status" value="1"/>
</dbReference>